<keyword evidence="4 7" id="KW-0812">Transmembrane</keyword>
<dbReference type="AlphaFoldDB" id="A0A916U445"/>
<feature type="transmembrane region" description="Helical" evidence="7">
    <location>
        <begin position="165"/>
        <end position="186"/>
    </location>
</feature>
<accession>A0A916U445</accession>
<keyword evidence="3 7" id="KW-1003">Cell membrane</keyword>
<feature type="transmembrane region" description="Helical" evidence="7">
    <location>
        <begin position="116"/>
        <end position="144"/>
    </location>
</feature>
<proteinExistence type="inferred from homology"/>
<comment type="similarity">
    <text evidence="2 7">Belongs to the TVP38/TMEM64 family.</text>
</comment>
<dbReference type="GO" id="GO:0005886">
    <property type="term" value="C:plasma membrane"/>
    <property type="evidence" value="ECO:0007669"/>
    <property type="project" value="UniProtKB-SubCell"/>
</dbReference>
<dbReference type="PANTHER" id="PTHR12677">
    <property type="entry name" value="GOLGI APPARATUS MEMBRANE PROTEIN TVP38-RELATED"/>
    <property type="match status" value="1"/>
</dbReference>
<name>A0A916U445_9ACTN</name>
<organism evidence="9 10">
    <name type="scientific">Hoyosella rhizosphaerae</name>
    <dbReference type="NCBI Taxonomy" id="1755582"/>
    <lineage>
        <taxon>Bacteria</taxon>
        <taxon>Bacillati</taxon>
        <taxon>Actinomycetota</taxon>
        <taxon>Actinomycetes</taxon>
        <taxon>Mycobacteriales</taxon>
        <taxon>Hoyosellaceae</taxon>
        <taxon>Hoyosella</taxon>
    </lineage>
</organism>
<dbReference type="InterPro" id="IPR015414">
    <property type="entry name" value="TMEM64"/>
</dbReference>
<evidence type="ECO:0000313" key="9">
    <source>
        <dbReference type="EMBL" id="GGC58574.1"/>
    </source>
</evidence>
<dbReference type="InterPro" id="IPR032816">
    <property type="entry name" value="VTT_dom"/>
</dbReference>
<evidence type="ECO:0000259" key="8">
    <source>
        <dbReference type="Pfam" id="PF09335"/>
    </source>
</evidence>
<evidence type="ECO:0000256" key="4">
    <source>
        <dbReference type="ARBA" id="ARBA00022692"/>
    </source>
</evidence>
<dbReference type="PANTHER" id="PTHR12677:SF59">
    <property type="entry name" value="GOLGI APPARATUS MEMBRANE PROTEIN TVP38-RELATED"/>
    <property type="match status" value="1"/>
</dbReference>
<dbReference type="EMBL" id="BMJH01000001">
    <property type="protein sequence ID" value="GGC58574.1"/>
    <property type="molecule type" value="Genomic_DNA"/>
</dbReference>
<keyword evidence="5 7" id="KW-1133">Transmembrane helix</keyword>
<comment type="caution">
    <text evidence="9">The sequence shown here is derived from an EMBL/GenBank/DDBJ whole genome shotgun (WGS) entry which is preliminary data.</text>
</comment>
<evidence type="ECO:0000256" key="7">
    <source>
        <dbReference type="RuleBase" id="RU366058"/>
    </source>
</evidence>
<evidence type="ECO:0000256" key="3">
    <source>
        <dbReference type="ARBA" id="ARBA00022475"/>
    </source>
</evidence>
<feature type="transmembrane region" description="Helical" evidence="7">
    <location>
        <begin position="54"/>
        <end position="75"/>
    </location>
</feature>
<gene>
    <name evidence="9" type="ORF">GCM10011410_08840</name>
</gene>
<evidence type="ECO:0000256" key="5">
    <source>
        <dbReference type="ARBA" id="ARBA00022989"/>
    </source>
</evidence>
<reference evidence="9" key="2">
    <citation type="submission" date="2020-09" db="EMBL/GenBank/DDBJ databases">
        <authorList>
            <person name="Sun Q."/>
            <person name="Zhou Y."/>
        </authorList>
    </citation>
    <scope>NUCLEOTIDE SEQUENCE</scope>
    <source>
        <strain evidence="9">CGMCC 1.15478</strain>
    </source>
</reference>
<feature type="transmembrane region" description="Helical" evidence="7">
    <location>
        <begin position="198"/>
        <end position="219"/>
    </location>
</feature>
<feature type="domain" description="VTT" evidence="8">
    <location>
        <begin position="104"/>
        <end position="219"/>
    </location>
</feature>
<feature type="transmembrane region" description="Helical" evidence="7">
    <location>
        <begin position="231"/>
        <end position="248"/>
    </location>
</feature>
<evidence type="ECO:0000256" key="2">
    <source>
        <dbReference type="ARBA" id="ARBA00008640"/>
    </source>
</evidence>
<evidence type="ECO:0000256" key="6">
    <source>
        <dbReference type="ARBA" id="ARBA00023136"/>
    </source>
</evidence>
<keyword evidence="6 7" id="KW-0472">Membrane</keyword>
<dbReference type="Proteomes" id="UP000641514">
    <property type="component" value="Unassembled WGS sequence"/>
</dbReference>
<keyword evidence="10" id="KW-1185">Reference proteome</keyword>
<reference evidence="9" key="1">
    <citation type="journal article" date="2014" name="Int. J. Syst. Evol. Microbiol.">
        <title>Complete genome sequence of Corynebacterium casei LMG S-19264T (=DSM 44701T), isolated from a smear-ripened cheese.</title>
        <authorList>
            <consortium name="US DOE Joint Genome Institute (JGI-PGF)"/>
            <person name="Walter F."/>
            <person name="Albersmeier A."/>
            <person name="Kalinowski J."/>
            <person name="Ruckert C."/>
        </authorList>
    </citation>
    <scope>NUCLEOTIDE SEQUENCE</scope>
    <source>
        <strain evidence="9">CGMCC 1.15478</strain>
    </source>
</reference>
<dbReference type="Pfam" id="PF09335">
    <property type="entry name" value="VTT_dom"/>
    <property type="match status" value="1"/>
</dbReference>
<sequence length="262" mass="27568">MGFMTSDSHEPKGVEVGAFSADVTTAEPQAAEPQSRWKVRAIAASQSPRVRISAALFIVVVAVVVFMSVPVPTVAEMRIWAADLGPLFLLAFAVVNFVVILFPVPRTMFTVTGGVLFGVLPGIAISIVAGALAAVVSLIVVRTVARDYVHARISMQAFHDVNERLARRGWLAVASLRLIAPLPFSIVNYSCGLSSIRVMPFTVATIIGMIPGTTGVILLADAITGTTDPRLIVVSGILIGIGVVGLIIDNKLSARDARLAAA</sequence>
<protein>
    <recommendedName>
        <fullName evidence="7">TVP38/TMEM64 family membrane protein</fullName>
    </recommendedName>
</protein>
<comment type="subcellular location">
    <subcellularLocation>
        <location evidence="1 7">Cell membrane</location>
        <topology evidence="1 7">Multi-pass membrane protein</topology>
    </subcellularLocation>
</comment>
<evidence type="ECO:0000256" key="1">
    <source>
        <dbReference type="ARBA" id="ARBA00004651"/>
    </source>
</evidence>
<evidence type="ECO:0000313" key="10">
    <source>
        <dbReference type="Proteomes" id="UP000641514"/>
    </source>
</evidence>
<feature type="transmembrane region" description="Helical" evidence="7">
    <location>
        <begin position="87"/>
        <end position="104"/>
    </location>
</feature>